<dbReference type="PROSITE" id="PS00036">
    <property type="entry name" value="BZIP_BASIC"/>
    <property type="match status" value="1"/>
</dbReference>
<keyword evidence="6" id="KW-0539">Nucleus</keyword>
<sequence length="216" mass="24526">MNFNLQPQQQQYETIAASSLAANQTSYTAPICTENVYQQQQEHQTLAAAQQPYHQAAPTSWVPPDPFSDAPMIVTSFDETQSQKSPIQPKEQILEEIVRECEEIERRSSSGGSPASSIWSSDERESNSSPELPSYHPYKTPERKERKKAQNRLAATRYREKKRKEKEEAMECIEGLSSRNGELKSEVSELEKEIKYLKKLMTELGIALDQLPTTSS</sequence>
<dbReference type="GO" id="GO:0000977">
    <property type="term" value="F:RNA polymerase II transcription regulatory region sequence-specific DNA binding"/>
    <property type="evidence" value="ECO:0007669"/>
    <property type="project" value="TreeGrafter"/>
</dbReference>
<keyword evidence="5" id="KW-0804">Transcription</keyword>
<keyword evidence="4" id="KW-0238">DNA-binding</keyword>
<keyword evidence="7" id="KW-0175">Coiled coil</keyword>
<dbReference type="PANTHER" id="PTHR13044:SF14">
    <property type="entry name" value="CRYPTOCEPHAL, ISOFORM A"/>
    <property type="match status" value="1"/>
</dbReference>
<reference evidence="10" key="1">
    <citation type="submission" date="2022-11" db="EMBL/GenBank/DDBJ databases">
        <authorList>
            <person name="Kikuchi T."/>
        </authorList>
    </citation>
    <scope>NUCLEOTIDE SEQUENCE</scope>
    <source>
        <strain evidence="10">PS1010</strain>
    </source>
</reference>
<feature type="domain" description="BZIP" evidence="9">
    <location>
        <begin position="141"/>
        <end position="204"/>
    </location>
</feature>
<dbReference type="Gene3D" id="1.20.5.170">
    <property type="match status" value="1"/>
</dbReference>
<evidence type="ECO:0000256" key="8">
    <source>
        <dbReference type="SAM" id="MobiDB-lite"/>
    </source>
</evidence>
<evidence type="ECO:0000313" key="10">
    <source>
        <dbReference type="EMBL" id="CAI5454232.1"/>
    </source>
</evidence>
<evidence type="ECO:0000256" key="7">
    <source>
        <dbReference type="SAM" id="Coils"/>
    </source>
</evidence>
<dbReference type="AlphaFoldDB" id="A0A9P1J0W8"/>
<dbReference type="PROSITE" id="PS50217">
    <property type="entry name" value="BZIP"/>
    <property type="match status" value="1"/>
</dbReference>
<gene>
    <name evidence="10" type="ORF">CAMP_LOCUS16869</name>
</gene>
<dbReference type="Proteomes" id="UP001152747">
    <property type="component" value="Unassembled WGS sequence"/>
</dbReference>
<organism evidence="10 11">
    <name type="scientific">Caenorhabditis angaria</name>
    <dbReference type="NCBI Taxonomy" id="860376"/>
    <lineage>
        <taxon>Eukaryota</taxon>
        <taxon>Metazoa</taxon>
        <taxon>Ecdysozoa</taxon>
        <taxon>Nematoda</taxon>
        <taxon>Chromadorea</taxon>
        <taxon>Rhabditida</taxon>
        <taxon>Rhabditina</taxon>
        <taxon>Rhabditomorpha</taxon>
        <taxon>Rhabditoidea</taxon>
        <taxon>Rhabditidae</taxon>
        <taxon>Peloderinae</taxon>
        <taxon>Caenorhabditis</taxon>
    </lineage>
</organism>
<dbReference type="PANTHER" id="PTHR13044">
    <property type="entry name" value="ACTIVATING TRANSCRIPTION FACTOR ATF 4/5"/>
    <property type="match status" value="1"/>
</dbReference>
<evidence type="ECO:0000256" key="2">
    <source>
        <dbReference type="ARBA" id="ARBA00007163"/>
    </source>
</evidence>
<evidence type="ECO:0000259" key="9">
    <source>
        <dbReference type="PROSITE" id="PS50217"/>
    </source>
</evidence>
<dbReference type="FunFam" id="1.20.5.170:FF:000021">
    <property type="entry name" value="Cyclic AMP-dependent transcription factor ATF-4"/>
    <property type="match status" value="1"/>
</dbReference>
<evidence type="ECO:0000256" key="3">
    <source>
        <dbReference type="ARBA" id="ARBA00023015"/>
    </source>
</evidence>
<evidence type="ECO:0000256" key="4">
    <source>
        <dbReference type="ARBA" id="ARBA00023125"/>
    </source>
</evidence>
<accession>A0A9P1J0W8</accession>
<comment type="subcellular location">
    <subcellularLocation>
        <location evidence="1">Nucleus</location>
    </subcellularLocation>
</comment>
<evidence type="ECO:0000256" key="5">
    <source>
        <dbReference type="ARBA" id="ARBA00023163"/>
    </source>
</evidence>
<dbReference type="SUPFAM" id="SSF57959">
    <property type="entry name" value="Leucine zipper domain"/>
    <property type="match status" value="1"/>
</dbReference>
<evidence type="ECO:0000313" key="11">
    <source>
        <dbReference type="Proteomes" id="UP001152747"/>
    </source>
</evidence>
<feature type="region of interest" description="Disordered" evidence="8">
    <location>
        <begin position="47"/>
        <end position="169"/>
    </location>
</feature>
<keyword evidence="11" id="KW-1185">Reference proteome</keyword>
<protein>
    <recommendedName>
        <fullName evidence="9">BZIP domain-containing protein</fullName>
    </recommendedName>
</protein>
<feature type="coiled-coil region" evidence="7">
    <location>
        <begin position="173"/>
        <end position="200"/>
    </location>
</feature>
<dbReference type="OrthoDB" id="5847285at2759"/>
<feature type="compositionally biased region" description="Basic and acidic residues" evidence="8">
    <location>
        <begin position="92"/>
        <end position="108"/>
    </location>
</feature>
<dbReference type="InterPro" id="IPR046347">
    <property type="entry name" value="bZIP_sf"/>
</dbReference>
<dbReference type="GO" id="GO:0001228">
    <property type="term" value="F:DNA-binding transcription activator activity, RNA polymerase II-specific"/>
    <property type="evidence" value="ECO:0007669"/>
    <property type="project" value="TreeGrafter"/>
</dbReference>
<name>A0A9P1J0W8_9PELO</name>
<dbReference type="Pfam" id="PF00170">
    <property type="entry name" value="bZIP_1"/>
    <property type="match status" value="1"/>
</dbReference>
<dbReference type="GO" id="GO:0005634">
    <property type="term" value="C:nucleus"/>
    <property type="evidence" value="ECO:0007669"/>
    <property type="project" value="UniProtKB-SubCell"/>
</dbReference>
<dbReference type="SMART" id="SM00338">
    <property type="entry name" value="BRLZ"/>
    <property type="match status" value="1"/>
</dbReference>
<keyword evidence="3" id="KW-0805">Transcription regulation</keyword>
<comment type="caution">
    <text evidence="10">The sequence shown here is derived from an EMBL/GenBank/DDBJ whole genome shotgun (WGS) entry which is preliminary data.</text>
</comment>
<dbReference type="InterPro" id="IPR004827">
    <property type="entry name" value="bZIP"/>
</dbReference>
<evidence type="ECO:0000256" key="6">
    <source>
        <dbReference type="ARBA" id="ARBA00023242"/>
    </source>
</evidence>
<feature type="compositionally biased region" description="Polar residues" evidence="8">
    <location>
        <begin position="77"/>
        <end position="86"/>
    </location>
</feature>
<evidence type="ECO:0000256" key="1">
    <source>
        <dbReference type="ARBA" id="ARBA00004123"/>
    </source>
</evidence>
<feature type="compositionally biased region" description="Low complexity" evidence="8">
    <location>
        <begin position="109"/>
        <end position="120"/>
    </location>
</feature>
<feature type="compositionally biased region" description="Low complexity" evidence="8">
    <location>
        <begin position="47"/>
        <end position="58"/>
    </location>
</feature>
<proteinExistence type="inferred from homology"/>
<dbReference type="CDD" id="cd14692">
    <property type="entry name" value="bZIP_ATF4"/>
    <property type="match status" value="1"/>
</dbReference>
<dbReference type="EMBL" id="CANHGI010000006">
    <property type="protein sequence ID" value="CAI5454232.1"/>
    <property type="molecule type" value="Genomic_DNA"/>
</dbReference>
<comment type="similarity">
    <text evidence="2">Belongs to the bZIP family.</text>
</comment>